<name>A0A8X6L6F6_TRICU</name>
<organism evidence="1 2">
    <name type="scientific">Trichonephila clavata</name>
    <name type="common">Joro spider</name>
    <name type="synonym">Nephila clavata</name>
    <dbReference type="NCBI Taxonomy" id="2740835"/>
    <lineage>
        <taxon>Eukaryota</taxon>
        <taxon>Metazoa</taxon>
        <taxon>Ecdysozoa</taxon>
        <taxon>Arthropoda</taxon>
        <taxon>Chelicerata</taxon>
        <taxon>Arachnida</taxon>
        <taxon>Araneae</taxon>
        <taxon>Araneomorphae</taxon>
        <taxon>Entelegynae</taxon>
        <taxon>Araneoidea</taxon>
        <taxon>Nephilidae</taxon>
        <taxon>Trichonephila</taxon>
    </lineage>
</organism>
<reference evidence="1" key="1">
    <citation type="submission" date="2020-07" db="EMBL/GenBank/DDBJ databases">
        <title>Multicomponent nature underlies the extraordinary mechanical properties of spider dragline silk.</title>
        <authorList>
            <person name="Kono N."/>
            <person name="Nakamura H."/>
            <person name="Mori M."/>
            <person name="Yoshida Y."/>
            <person name="Ohtoshi R."/>
            <person name="Malay A.D."/>
            <person name="Moran D.A.P."/>
            <person name="Tomita M."/>
            <person name="Numata K."/>
            <person name="Arakawa K."/>
        </authorList>
    </citation>
    <scope>NUCLEOTIDE SEQUENCE</scope>
</reference>
<keyword evidence="2" id="KW-1185">Reference proteome</keyword>
<evidence type="ECO:0000313" key="1">
    <source>
        <dbReference type="EMBL" id="GFQ95568.1"/>
    </source>
</evidence>
<evidence type="ECO:0000313" key="2">
    <source>
        <dbReference type="Proteomes" id="UP000887116"/>
    </source>
</evidence>
<sequence length="89" mass="10306">MLKKGYQASTSRRGKAVLIAIEDALNSRPLVYEEEKDDNCAALTKVHFLTGRKLTAIPSRLENTKLDKIYKQQQDLLENFWKKCSEEYL</sequence>
<dbReference type="AlphaFoldDB" id="A0A8X6L6F6"/>
<comment type="caution">
    <text evidence="1">The sequence shown here is derived from an EMBL/GenBank/DDBJ whole genome shotgun (WGS) entry which is preliminary data.</text>
</comment>
<gene>
    <name evidence="1" type="ORF">TNCT_153371</name>
</gene>
<accession>A0A8X6L6F6</accession>
<dbReference type="OrthoDB" id="6514903at2759"/>
<proteinExistence type="predicted"/>
<protein>
    <submittedName>
        <fullName evidence="1">DUF5641 domain-containing protein</fullName>
    </submittedName>
</protein>
<dbReference type="Proteomes" id="UP000887116">
    <property type="component" value="Unassembled WGS sequence"/>
</dbReference>
<dbReference type="EMBL" id="BMAO01014532">
    <property type="protein sequence ID" value="GFQ95568.1"/>
    <property type="molecule type" value="Genomic_DNA"/>
</dbReference>